<feature type="transmembrane region" description="Helical" evidence="2">
    <location>
        <begin position="15"/>
        <end position="40"/>
    </location>
</feature>
<feature type="transmembrane region" description="Helical" evidence="2">
    <location>
        <begin position="74"/>
        <end position="98"/>
    </location>
</feature>
<feature type="region of interest" description="Disordered" evidence="1">
    <location>
        <begin position="261"/>
        <end position="284"/>
    </location>
</feature>
<feature type="transmembrane region" description="Helical" evidence="2">
    <location>
        <begin position="209"/>
        <end position="235"/>
    </location>
</feature>
<keyword evidence="2" id="KW-0472">Membrane</keyword>
<feature type="transmembrane region" description="Helical" evidence="2">
    <location>
        <begin position="177"/>
        <end position="203"/>
    </location>
</feature>
<keyword evidence="2" id="KW-1133">Transmembrane helix</keyword>
<feature type="transmembrane region" description="Helical" evidence="2">
    <location>
        <begin position="110"/>
        <end position="131"/>
    </location>
</feature>
<protein>
    <submittedName>
        <fullName evidence="3">Uncharacterized protein</fullName>
    </submittedName>
</protein>
<gene>
    <name evidence="3" type="ORF">H9812_08080</name>
</gene>
<accession>A0A9D2DY36</accession>
<feature type="transmembrane region" description="Helical" evidence="2">
    <location>
        <begin position="47"/>
        <end position="68"/>
    </location>
</feature>
<reference evidence="3" key="1">
    <citation type="journal article" date="2021" name="PeerJ">
        <title>Extensive microbial diversity within the chicken gut microbiome revealed by metagenomics and culture.</title>
        <authorList>
            <person name="Gilroy R."/>
            <person name="Ravi A."/>
            <person name="Getino M."/>
            <person name="Pursley I."/>
            <person name="Horton D.L."/>
            <person name="Alikhan N.F."/>
            <person name="Baker D."/>
            <person name="Gharbi K."/>
            <person name="Hall N."/>
            <person name="Watson M."/>
            <person name="Adriaenssens E.M."/>
            <person name="Foster-Nyarko E."/>
            <person name="Jarju S."/>
            <person name="Secka A."/>
            <person name="Antonio M."/>
            <person name="Oren A."/>
            <person name="Chaudhuri R.R."/>
            <person name="La Ragione R."/>
            <person name="Hildebrand F."/>
            <person name="Pallen M.J."/>
        </authorList>
    </citation>
    <scope>NUCLEOTIDE SEQUENCE</scope>
    <source>
        <strain evidence="3">CHK33-5263</strain>
    </source>
</reference>
<evidence type="ECO:0000256" key="1">
    <source>
        <dbReference type="SAM" id="MobiDB-lite"/>
    </source>
</evidence>
<evidence type="ECO:0000313" key="3">
    <source>
        <dbReference type="EMBL" id="HIZ25402.1"/>
    </source>
</evidence>
<proteinExistence type="predicted"/>
<evidence type="ECO:0000256" key="2">
    <source>
        <dbReference type="SAM" id="Phobius"/>
    </source>
</evidence>
<evidence type="ECO:0000313" key="4">
    <source>
        <dbReference type="Proteomes" id="UP000824044"/>
    </source>
</evidence>
<sequence>MKGRKQRAGGLGESAARMVAVCAVMTALLLAVQCALSLVAGVELVTAFLLVFCYVFGVKYGMITATAFSLLRNFIFGFAPDVIVLYLIYFNACALLFGAMGKRRGYVAEYVCPALVLLLAAGTLALAILGLPVSPLMAARLEVMLWALYAVLVALFVGSVVLLFLGDRARIGREAAVLSALAAFSTVCFTLLSDVITPLFYGWSMDVAIGYFYTGFFAMVPQTLCAAVSVALLFYPLERAFSMALSPAQKKRREALFRARTARKRGGAEQIPPSNDGRTQKDMV</sequence>
<reference evidence="3" key="2">
    <citation type="submission" date="2021-04" db="EMBL/GenBank/DDBJ databases">
        <authorList>
            <person name="Gilroy R."/>
        </authorList>
    </citation>
    <scope>NUCLEOTIDE SEQUENCE</scope>
    <source>
        <strain evidence="3">CHK33-5263</strain>
    </source>
</reference>
<organism evidence="3 4">
    <name type="scientific">Candidatus Gallimonas intestinigallinarum</name>
    <dbReference type="NCBI Taxonomy" id="2838604"/>
    <lineage>
        <taxon>Bacteria</taxon>
        <taxon>Bacillati</taxon>
        <taxon>Bacillota</taxon>
        <taxon>Clostridia</taxon>
        <taxon>Candidatus Gallimonas</taxon>
    </lineage>
</organism>
<dbReference type="EMBL" id="DXBS01000150">
    <property type="protein sequence ID" value="HIZ25402.1"/>
    <property type="molecule type" value="Genomic_DNA"/>
</dbReference>
<dbReference type="AlphaFoldDB" id="A0A9D2DY36"/>
<feature type="transmembrane region" description="Helical" evidence="2">
    <location>
        <begin position="143"/>
        <end position="165"/>
    </location>
</feature>
<dbReference type="Proteomes" id="UP000824044">
    <property type="component" value="Unassembled WGS sequence"/>
</dbReference>
<comment type="caution">
    <text evidence="3">The sequence shown here is derived from an EMBL/GenBank/DDBJ whole genome shotgun (WGS) entry which is preliminary data.</text>
</comment>
<name>A0A9D2DY36_9FIRM</name>
<keyword evidence="2" id="KW-0812">Transmembrane</keyword>